<reference evidence="1" key="1">
    <citation type="submission" date="2018-02" db="EMBL/GenBank/DDBJ databases">
        <authorList>
            <person name="Cohen D.B."/>
            <person name="Kent A.D."/>
        </authorList>
    </citation>
    <scope>NUCLEOTIDE SEQUENCE</scope>
</reference>
<dbReference type="EMBL" id="OIVN01001348">
    <property type="protein sequence ID" value="SPC92976.1"/>
    <property type="molecule type" value="Genomic_DNA"/>
</dbReference>
<sequence length="96" mass="11427">MGHTARSWPEWSNLAVGFAGTQGWLVPPMVYLLFDGEIESYCRWRDLQWLWMLRRQWVWGHLPYRAFILYPDLGVDLSKLPLVESPKTRIGWHLMP</sequence>
<organism evidence="1">
    <name type="scientific">Fagus sylvatica</name>
    <name type="common">Beechnut</name>
    <dbReference type="NCBI Taxonomy" id="28930"/>
    <lineage>
        <taxon>Eukaryota</taxon>
        <taxon>Viridiplantae</taxon>
        <taxon>Streptophyta</taxon>
        <taxon>Embryophyta</taxon>
        <taxon>Tracheophyta</taxon>
        <taxon>Spermatophyta</taxon>
        <taxon>Magnoliopsida</taxon>
        <taxon>eudicotyledons</taxon>
        <taxon>Gunneridae</taxon>
        <taxon>Pentapetalae</taxon>
        <taxon>rosids</taxon>
        <taxon>fabids</taxon>
        <taxon>Fagales</taxon>
        <taxon>Fagaceae</taxon>
        <taxon>Fagus</taxon>
    </lineage>
</organism>
<protein>
    <submittedName>
        <fullName evidence="1">Uncharacterized protein</fullName>
    </submittedName>
</protein>
<evidence type="ECO:0000313" key="1">
    <source>
        <dbReference type="EMBL" id="SPC92976.1"/>
    </source>
</evidence>
<name>A0A2N9FQH8_FAGSY</name>
<proteinExistence type="predicted"/>
<accession>A0A2N9FQH8</accession>
<dbReference type="AlphaFoldDB" id="A0A2N9FQH8"/>
<gene>
    <name evidence="1" type="ORF">FSB_LOCUS20858</name>
</gene>